<dbReference type="InterPro" id="IPR058584">
    <property type="entry name" value="IMB1_TNPO1-like_TPR"/>
</dbReference>
<dbReference type="Proteomes" id="UP000076842">
    <property type="component" value="Unassembled WGS sequence"/>
</dbReference>
<dbReference type="FunCoup" id="A0A165ENY2">
    <property type="interactions" value="574"/>
</dbReference>
<keyword evidence="6" id="KW-0653">Protein transport</keyword>
<evidence type="ECO:0000256" key="7">
    <source>
        <dbReference type="ARBA" id="ARBA00022990"/>
    </source>
</evidence>
<proteinExistence type="predicted"/>
<dbReference type="SUPFAM" id="SSF48371">
    <property type="entry name" value="ARM repeat"/>
    <property type="match status" value="2"/>
</dbReference>
<dbReference type="OrthoDB" id="7862313at2759"/>
<dbReference type="Pfam" id="PF13513">
    <property type="entry name" value="HEAT_EZ"/>
    <property type="match status" value="1"/>
</dbReference>
<evidence type="ECO:0000256" key="8">
    <source>
        <dbReference type="ARBA" id="ARBA00023242"/>
    </source>
</evidence>
<dbReference type="Pfam" id="PF25780">
    <property type="entry name" value="TPR_IPO5"/>
    <property type="match status" value="1"/>
</dbReference>
<dbReference type="SMART" id="SM01349">
    <property type="entry name" value="TOG"/>
    <property type="match status" value="1"/>
</dbReference>
<keyword evidence="12" id="KW-1185">Reference proteome</keyword>
<dbReference type="InterPro" id="IPR016024">
    <property type="entry name" value="ARM-type_fold"/>
</dbReference>
<dbReference type="InterPro" id="IPR034085">
    <property type="entry name" value="TOG"/>
</dbReference>
<dbReference type="InterPro" id="IPR000357">
    <property type="entry name" value="HEAT"/>
</dbReference>
<dbReference type="PROSITE" id="PS50077">
    <property type="entry name" value="HEAT_REPEAT"/>
    <property type="match status" value="1"/>
</dbReference>
<dbReference type="GO" id="GO:0005634">
    <property type="term" value="C:nucleus"/>
    <property type="evidence" value="ECO:0007669"/>
    <property type="project" value="UniProtKB-SubCell"/>
</dbReference>
<keyword evidence="4" id="KW-0963">Cytoplasm</keyword>
<dbReference type="GO" id="GO:0006606">
    <property type="term" value="P:protein import into nucleus"/>
    <property type="evidence" value="ECO:0007669"/>
    <property type="project" value="InterPro"/>
</dbReference>
<keyword evidence="3" id="KW-0813">Transport</keyword>
<dbReference type="InParanoid" id="A0A165ENY2"/>
<protein>
    <submittedName>
        <fullName evidence="11">ARM repeat-containing protein</fullName>
    </submittedName>
</protein>
<evidence type="ECO:0000259" key="10">
    <source>
        <dbReference type="SMART" id="SM01349"/>
    </source>
</evidence>
<sequence>MSSQVTATLSQQYYRNPQCVPGLFQIIITSPDAGVRQIAGVELRKRVAGHGSKLWLENPLEIRTALKKNILEFVLIEPVSLVRHTTARVVAAIAAREMQEKTWPELLPWLYQASTAPLAETREIGVFIMYSLTEIGDGPFAEHLVEVYELFRRTLQDPESMDVRVTTVRALGTLAQYIDVDEKAQIRTFQSLFPLIVAVLRDCVTTGNTDSAKHGFDVLETLLILDAPLIGKSLPELVDFFVTAAADKEIEEDIRCMAFNALIWTIKYRKNKMQAMGMAKTILERIMPVGCEEDADEEEEDNPCRLCFRAIDTLATTFPPSQVFPTLHTLVTAYIHSPDWAQRKCAMVAFGVAIEGCSEFIRPHIEGLWPFLDLGLNDSEWKVRKAACIALGCVCEYLGDEAAERHAIFLPHILKLMSDTNTQATACQALDSYLECLGDHILPYLDELMVRLIGLLQSADRQMQSTIIGAIGSAAHAAKGRFAPYFPEFMKRIEPCFFLKEEGDLDLRAIAVDTAGTLAEAVGADAFRPYFEPMMQQALDGLTLDNPRTHESNFLFFIVMSRVFPELMEPYLATIIPVLIKSCQEPEFEVNEDATGFSAVTSGNGTAEAPLVIKNDGDEDIDVDVEDVEVAYEDIVNTSSAQAVEKEIAADALGQLFANIKLPFLPYVEATLEVLLVLLEHFYEGIRKAAVSSCIEYVRTFYLLANYEWTPGQPSPPLHDNIVKVRDLVMDGLVECQQTDDDKNSVATLCSSLGELLTAYGPTVMGDHSEEIANLAMAVLDKSHLCQQDTDAAEEDPEDVIEDQAEYDSVLTSSAMDLVAGLAHAYAGAFKNAFPKFLPLIAQYAGKGHSMTDRSAAIGTFGEIIGAMGPAVTDFTVPLGQLLMPVLEDDEAEVRSNAAYAIGVLVEHSEMDMSGEYLNILARLQPFFKTEETTGSPMNARDNACGAVARMLLKSLDKLPAAQVLPVLFSGLPLRSDTQENKPVFKCILHISQVQPALLEPYWEPLLSLFHHVLVVPEGGESELDDETRTGVLALVRHLNQVMPDKVAAAGLAQALA</sequence>
<dbReference type="EMBL" id="KV423998">
    <property type="protein sequence ID" value="KZT55244.1"/>
    <property type="molecule type" value="Genomic_DNA"/>
</dbReference>
<dbReference type="Pfam" id="PF25574">
    <property type="entry name" value="TPR_IMB1"/>
    <property type="match status" value="1"/>
</dbReference>
<gene>
    <name evidence="11" type="ORF">CALCODRAFT_484907</name>
</gene>
<dbReference type="InterPro" id="IPR057672">
    <property type="entry name" value="TPR_IPO4/5"/>
</dbReference>
<organism evidence="11 12">
    <name type="scientific">Calocera cornea HHB12733</name>
    <dbReference type="NCBI Taxonomy" id="1353952"/>
    <lineage>
        <taxon>Eukaryota</taxon>
        <taxon>Fungi</taxon>
        <taxon>Dikarya</taxon>
        <taxon>Basidiomycota</taxon>
        <taxon>Agaricomycotina</taxon>
        <taxon>Dacrymycetes</taxon>
        <taxon>Dacrymycetales</taxon>
        <taxon>Dacrymycetaceae</taxon>
        <taxon>Calocera</taxon>
    </lineage>
</organism>
<keyword evidence="7" id="KW-0007">Acetylation</keyword>
<evidence type="ECO:0000256" key="5">
    <source>
        <dbReference type="ARBA" id="ARBA00022737"/>
    </source>
</evidence>
<dbReference type="PANTHER" id="PTHR10527">
    <property type="entry name" value="IMPORTIN BETA"/>
    <property type="match status" value="1"/>
</dbReference>
<evidence type="ECO:0000256" key="4">
    <source>
        <dbReference type="ARBA" id="ARBA00022490"/>
    </source>
</evidence>
<keyword evidence="8" id="KW-0539">Nucleus</keyword>
<dbReference type="Pfam" id="PF02985">
    <property type="entry name" value="HEAT"/>
    <property type="match status" value="1"/>
</dbReference>
<evidence type="ECO:0000256" key="9">
    <source>
        <dbReference type="PROSITE-ProRule" id="PRU00103"/>
    </source>
</evidence>
<dbReference type="InterPro" id="IPR021133">
    <property type="entry name" value="HEAT_type_2"/>
</dbReference>
<dbReference type="InterPro" id="IPR011989">
    <property type="entry name" value="ARM-like"/>
</dbReference>
<evidence type="ECO:0000256" key="3">
    <source>
        <dbReference type="ARBA" id="ARBA00022448"/>
    </source>
</evidence>
<dbReference type="InterPro" id="IPR040122">
    <property type="entry name" value="Importin_beta"/>
</dbReference>
<feature type="domain" description="TOG" evidence="10">
    <location>
        <begin position="317"/>
        <end position="550"/>
    </location>
</feature>
<dbReference type="AlphaFoldDB" id="A0A165ENY2"/>
<accession>A0A165ENY2</accession>
<comment type="subcellular location">
    <subcellularLocation>
        <location evidence="2">Cytoplasm</location>
    </subcellularLocation>
    <subcellularLocation>
        <location evidence="1">Nucleus</location>
    </subcellularLocation>
</comment>
<dbReference type="STRING" id="1353952.A0A165ENY2"/>
<name>A0A165ENY2_9BASI</name>
<evidence type="ECO:0000313" key="12">
    <source>
        <dbReference type="Proteomes" id="UP000076842"/>
    </source>
</evidence>
<dbReference type="GO" id="GO:0005737">
    <property type="term" value="C:cytoplasm"/>
    <property type="evidence" value="ECO:0007669"/>
    <property type="project" value="UniProtKB-SubCell"/>
</dbReference>
<evidence type="ECO:0000256" key="1">
    <source>
        <dbReference type="ARBA" id="ARBA00004123"/>
    </source>
</evidence>
<dbReference type="Gene3D" id="1.25.10.10">
    <property type="entry name" value="Leucine-rich Repeat Variant"/>
    <property type="match status" value="1"/>
</dbReference>
<feature type="repeat" description="HEAT" evidence="9">
    <location>
        <begin position="368"/>
        <end position="406"/>
    </location>
</feature>
<evidence type="ECO:0000256" key="2">
    <source>
        <dbReference type="ARBA" id="ARBA00004496"/>
    </source>
</evidence>
<evidence type="ECO:0000256" key="6">
    <source>
        <dbReference type="ARBA" id="ARBA00022927"/>
    </source>
</evidence>
<keyword evidence="5" id="KW-0677">Repeat</keyword>
<evidence type="ECO:0000313" key="11">
    <source>
        <dbReference type="EMBL" id="KZT55244.1"/>
    </source>
</evidence>
<reference evidence="11 12" key="1">
    <citation type="journal article" date="2016" name="Mol. Biol. Evol.">
        <title>Comparative Genomics of Early-Diverging Mushroom-Forming Fungi Provides Insights into the Origins of Lignocellulose Decay Capabilities.</title>
        <authorList>
            <person name="Nagy L.G."/>
            <person name="Riley R."/>
            <person name="Tritt A."/>
            <person name="Adam C."/>
            <person name="Daum C."/>
            <person name="Floudas D."/>
            <person name="Sun H."/>
            <person name="Yadav J.S."/>
            <person name="Pangilinan J."/>
            <person name="Larsson K.H."/>
            <person name="Matsuura K."/>
            <person name="Barry K."/>
            <person name="Labutti K."/>
            <person name="Kuo R."/>
            <person name="Ohm R.A."/>
            <person name="Bhattacharya S.S."/>
            <person name="Shirouzu T."/>
            <person name="Yoshinaga Y."/>
            <person name="Martin F.M."/>
            <person name="Grigoriev I.V."/>
            <person name="Hibbett D.S."/>
        </authorList>
    </citation>
    <scope>NUCLEOTIDE SEQUENCE [LARGE SCALE GENOMIC DNA]</scope>
    <source>
        <strain evidence="11 12">HHB12733</strain>
    </source>
</reference>